<reference evidence="2" key="1">
    <citation type="submission" date="2016-10" db="EMBL/GenBank/DDBJ databases">
        <authorList>
            <person name="Varghese N."/>
            <person name="Submissions S."/>
        </authorList>
    </citation>
    <scope>NUCLEOTIDE SEQUENCE [LARGE SCALE GENOMIC DNA]</scope>
    <source>
        <strain evidence="2">CGMCC 1.10369</strain>
    </source>
</reference>
<dbReference type="RefSeq" id="WP_090843124.1">
    <property type="nucleotide sequence ID" value="NZ_FNIL01000007.1"/>
</dbReference>
<name>A0A1H0GX91_9BACI</name>
<evidence type="ECO:0008006" key="3">
    <source>
        <dbReference type="Google" id="ProtNLM"/>
    </source>
</evidence>
<sequence>MTNWKTVVNKVQSGDKYSAEWAIRTLEPNMKRHLKYTSREEQENLMQELRVKTFLVLHSFRFQETPGFWEWKKEHEDKHLKI</sequence>
<dbReference type="STRING" id="745820.SAMN04488053_10773"/>
<proteinExistence type="predicted"/>
<protein>
    <recommendedName>
        <fullName evidence="3">Helix-turn-helix domain-containing protein</fullName>
    </recommendedName>
</protein>
<evidence type="ECO:0000313" key="2">
    <source>
        <dbReference type="Proteomes" id="UP000198778"/>
    </source>
</evidence>
<keyword evidence="2" id="KW-1185">Reference proteome</keyword>
<dbReference type="OrthoDB" id="2926836at2"/>
<dbReference type="Proteomes" id="UP000198778">
    <property type="component" value="Unassembled WGS sequence"/>
</dbReference>
<dbReference type="AlphaFoldDB" id="A0A1H0GX91"/>
<dbReference type="EMBL" id="FNIL01000007">
    <property type="protein sequence ID" value="SDO11412.1"/>
    <property type="molecule type" value="Genomic_DNA"/>
</dbReference>
<gene>
    <name evidence="1" type="ORF">SAMN04488053_10773</name>
</gene>
<organism evidence="1 2">
    <name type="scientific">Alkalicoccus daliensis</name>
    <dbReference type="NCBI Taxonomy" id="745820"/>
    <lineage>
        <taxon>Bacteria</taxon>
        <taxon>Bacillati</taxon>
        <taxon>Bacillota</taxon>
        <taxon>Bacilli</taxon>
        <taxon>Bacillales</taxon>
        <taxon>Bacillaceae</taxon>
        <taxon>Alkalicoccus</taxon>
    </lineage>
</organism>
<evidence type="ECO:0000313" key="1">
    <source>
        <dbReference type="EMBL" id="SDO11412.1"/>
    </source>
</evidence>
<accession>A0A1H0GX91</accession>